<protein>
    <recommendedName>
        <fullName evidence="6 15">Pyruvate kinase</fullName>
        <ecNumber evidence="5 15">2.7.1.40</ecNumber>
    </recommendedName>
</protein>
<evidence type="ECO:0000313" key="20">
    <source>
        <dbReference type="Proteomes" id="UP001205612"/>
    </source>
</evidence>
<gene>
    <name evidence="19" type="primary">pyk</name>
    <name evidence="19" type="ORF">NX794_22325</name>
</gene>
<dbReference type="PROSITE" id="PS00110">
    <property type="entry name" value="PYRUVATE_KINASE"/>
    <property type="match status" value="1"/>
</dbReference>
<comment type="similarity">
    <text evidence="3 16">Belongs to the pyruvate kinase family.</text>
</comment>
<dbReference type="SUPFAM" id="SSF52935">
    <property type="entry name" value="PK C-terminal domain-like"/>
    <property type="match status" value="1"/>
</dbReference>
<dbReference type="InterPro" id="IPR036918">
    <property type="entry name" value="Pyrv_Knase_C_sf"/>
</dbReference>
<evidence type="ECO:0000256" key="12">
    <source>
        <dbReference type="ARBA" id="ARBA00022842"/>
    </source>
</evidence>
<dbReference type="EC" id="2.7.1.40" evidence="5 15"/>
<dbReference type="InterPro" id="IPR015793">
    <property type="entry name" value="Pyrv_Knase_brl"/>
</dbReference>
<evidence type="ECO:0000313" key="19">
    <source>
        <dbReference type="EMBL" id="MCS0603923.1"/>
    </source>
</evidence>
<evidence type="ECO:0000256" key="2">
    <source>
        <dbReference type="ARBA" id="ARBA00004997"/>
    </source>
</evidence>
<dbReference type="NCBIfam" id="NF004491">
    <property type="entry name" value="PRK05826.1"/>
    <property type="match status" value="1"/>
</dbReference>
<evidence type="ECO:0000256" key="4">
    <source>
        <dbReference type="ARBA" id="ARBA00011881"/>
    </source>
</evidence>
<dbReference type="Proteomes" id="UP001205612">
    <property type="component" value="Unassembled WGS sequence"/>
</dbReference>
<evidence type="ECO:0000256" key="5">
    <source>
        <dbReference type="ARBA" id="ARBA00012142"/>
    </source>
</evidence>
<comment type="subunit">
    <text evidence="4">Homotetramer.</text>
</comment>
<reference evidence="19 20" key="1">
    <citation type="submission" date="2022-08" db="EMBL/GenBank/DDBJ databases">
        <authorList>
            <person name="Somphong A."/>
            <person name="Phongsopitanun W."/>
        </authorList>
    </citation>
    <scope>NUCLEOTIDE SEQUENCE [LARGE SCALE GENOMIC DNA]</scope>
    <source>
        <strain evidence="19 20">LP11</strain>
    </source>
</reference>
<comment type="cofactor">
    <cofactor evidence="1">
        <name>K(+)</name>
        <dbReference type="ChEBI" id="CHEBI:29103"/>
    </cofactor>
</comment>
<dbReference type="GO" id="GO:0004743">
    <property type="term" value="F:pyruvate kinase activity"/>
    <property type="evidence" value="ECO:0007669"/>
    <property type="project" value="UniProtKB-EC"/>
</dbReference>
<keyword evidence="7 16" id="KW-0808">Transferase</keyword>
<dbReference type="NCBIfam" id="NF004886">
    <property type="entry name" value="PRK06247.1"/>
    <property type="match status" value="1"/>
</dbReference>
<evidence type="ECO:0000256" key="16">
    <source>
        <dbReference type="RuleBase" id="RU000504"/>
    </source>
</evidence>
<evidence type="ECO:0000259" key="17">
    <source>
        <dbReference type="Pfam" id="PF00224"/>
    </source>
</evidence>
<comment type="catalytic activity">
    <reaction evidence="16">
        <text>pyruvate + ATP = phosphoenolpyruvate + ADP + H(+)</text>
        <dbReference type="Rhea" id="RHEA:18157"/>
        <dbReference type="ChEBI" id="CHEBI:15361"/>
        <dbReference type="ChEBI" id="CHEBI:15378"/>
        <dbReference type="ChEBI" id="CHEBI:30616"/>
        <dbReference type="ChEBI" id="CHEBI:58702"/>
        <dbReference type="ChEBI" id="CHEBI:456216"/>
        <dbReference type="EC" id="2.7.1.40"/>
    </reaction>
</comment>
<feature type="domain" description="Pyruvate kinase C-terminal" evidence="18">
    <location>
        <begin position="357"/>
        <end position="469"/>
    </location>
</feature>
<feature type="domain" description="Pyruvate kinase barrel" evidence="17">
    <location>
        <begin position="1"/>
        <end position="323"/>
    </location>
</feature>
<keyword evidence="8" id="KW-0479">Metal-binding</keyword>
<organism evidence="19 20">
    <name type="scientific">Streptomyces pyxinicus</name>
    <dbReference type="NCBI Taxonomy" id="2970331"/>
    <lineage>
        <taxon>Bacteria</taxon>
        <taxon>Bacillati</taxon>
        <taxon>Actinomycetota</taxon>
        <taxon>Actinomycetes</taxon>
        <taxon>Kitasatosporales</taxon>
        <taxon>Streptomycetaceae</taxon>
        <taxon>Streptomyces</taxon>
    </lineage>
</organism>
<dbReference type="InterPro" id="IPR011037">
    <property type="entry name" value="Pyrv_Knase-like_insert_dom_sf"/>
</dbReference>
<dbReference type="InterPro" id="IPR015813">
    <property type="entry name" value="Pyrv/PenolPyrv_kinase-like_dom"/>
</dbReference>
<evidence type="ECO:0000256" key="3">
    <source>
        <dbReference type="ARBA" id="ARBA00008663"/>
    </source>
</evidence>
<evidence type="ECO:0000256" key="10">
    <source>
        <dbReference type="ARBA" id="ARBA00022777"/>
    </source>
</evidence>
<dbReference type="PRINTS" id="PR01050">
    <property type="entry name" value="PYRUVTKNASE"/>
</dbReference>
<evidence type="ECO:0000259" key="18">
    <source>
        <dbReference type="Pfam" id="PF02887"/>
    </source>
</evidence>
<dbReference type="GO" id="GO:0016301">
    <property type="term" value="F:kinase activity"/>
    <property type="evidence" value="ECO:0007669"/>
    <property type="project" value="UniProtKB-KW"/>
</dbReference>
<dbReference type="Pfam" id="PF02887">
    <property type="entry name" value="PK_C"/>
    <property type="match status" value="1"/>
</dbReference>
<evidence type="ECO:0000256" key="13">
    <source>
        <dbReference type="ARBA" id="ARBA00023152"/>
    </source>
</evidence>
<dbReference type="RefSeq" id="WP_258780488.1">
    <property type="nucleotide sequence ID" value="NZ_JANUGP010000018.1"/>
</dbReference>
<dbReference type="NCBIfam" id="NF004978">
    <property type="entry name" value="PRK06354.1"/>
    <property type="match status" value="1"/>
</dbReference>
<evidence type="ECO:0000256" key="9">
    <source>
        <dbReference type="ARBA" id="ARBA00022741"/>
    </source>
</evidence>
<comment type="caution">
    <text evidence="19">The sequence shown here is derived from an EMBL/GenBank/DDBJ whole genome shotgun (WGS) entry which is preliminary data.</text>
</comment>
<dbReference type="Gene3D" id="2.40.33.10">
    <property type="entry name" value="PK beta-barrel domain-like"/>
    <property type="match status" value="1"/>
</dbReference>
<dbReference type="InterPro" id="IPR001697">
    <property type="entry name" value="Pyr_Knase"/>
</dbReference>
<keyword evidence="11" id="KW-0067">ATP-binding</keyword>
<evidence type="ECO:0000256" key="11">
    <source>
        <dbReference type="ARBA" id="ARBA00022840"/>
    </source>
</evidence>
<dbReference type="EMBL" id="JANUGP010000018">
    <property type="protein sequence ID" value="MCS0603923.1"/>
    <property type="molecule type" value="Genomic_DNA"/>
</dbReference>
<keyword evidence="14 19" id="KW-0670">Pyruvate</keyword>
<dbReference type="InterPro" id="IPR015795">
    <property type="entry name" value="Pyrv_Knase_C"/>
</dbReference>
<keyword evidence="9" id="KW-0547">Nucleotide-binding</keyword>
<name>A0ABT2B5X5_9ACTN</name>
<keyword evidence="10 16" id="KW-0418">Kinase</keyword>
<keyword evidence="13 16" id="KW-0324">Glycolysis</keyword>
<evidence type="ECO:0000256" key="15">
    <source>
        <dbReference type="NCBIfam" id="TIGR01064"/>
    </source>
</evidence>
<dbReference type="NCBIfam" id="TIGR01064">
    <property type="entry name" value="pyruv_kin"/>
    <property type="match status" value="1"/>
</dbReference>
<evidence type="ECO:0000256" key="14">
    <source>
        <dbReference type="ARBA" id="ARBA00023317"/>
    </source>
</evidence>
<dbReference type="InterPro" id="IPR040442">
    <property type="entry name" value="Pyrv_kinase-like_dom_sf"/>
</dbReference>
<dbReference type="PANTHER" id="PTHR11817">
    <property type="entry name" value="PYRUVATE KINASE"/>
    <property type="match status" value="1"/>
</dbReference>
<evidence type="ECO:0000256" key="6">
    <source>
        <dbReference type="ARBA" id="ARBA00018587"/>
    </source>
</evidence>
<accession>A0ABT2B5X5</accession>
<evidence type="ECO:0000256" key="1">
    <source>
        <dbReference type="ARBA" id="ARBA00001958"/>
    </source>
</evidence>
<comment type="pathway">
    <text evidence="2 16">Carbohydrate degradation; glycolysis; pyruvate from D-glyceraldehyde 3-phosphate: step 5/5.</text>
</comment>
<dbReference type="SUPFAM" id="SSF51621">
    <property type="entry name" value="Phosphoenolpyruvate/pyruvate domain"/>
    <property type="match status" value="1"/>
</dbReference>
<evidence type="ECO:0000256" key="7">
    <source>
        <dbReference type="ARBA" id="ARBA00022679"/>
    </source>
</evidence>
<keyword evidence="12 16" id="KW-0460">Magnesium</keyword>
<evidence type="ECO:0000256" key="8">
    <source>
        <dbReference type="ARBA" id="ARBA00022723"/>
    </source>
</evidence>
<keyword evidence="20" id="KW-1185">Reference proteome</keyword>
<dbReference type="Gene3D" id="3.20.20.60">
    <property type="entry name" value="Phosphoenolpyruvate-binding domains"/>
    <property type="match status" value="1"/>
</dbReference>
<dbReference type="Gene3D" id="3.40.1380.20">
    <property type="entry name" value="Pyruvate kinase, C-terminal domain"/>
    <property type="match status" value="1"/>
</dbReference>
<proteinExistence type="inferred from homology"/>
<dbReference type="InterPro" id="IPR018209">
    <property type="entry name" value="Pyrv_Knase_AS"/>
</dbReference>
<dbReference type="InterPro" id="IPR015806">
    <property type="entry name" value="Pyrv_Knase_insert_dom_sf"/>
</dbReference>
<sequence length="479" mass="51276">MRRAKIVCTLGPATDSYDQIKALVEAGMDVARFNLSHGTHAEHEERYQRVRKAADETGRSVGLLADLQGPKIRLGRFAEGPVLLERGDSFTITVEEGVAGDRHRCGTTYGGLAADVAPGERVLVDDGKVCLEVTAVDGPRVRTRVVEGGLVSDHKGLNLPGVAVSVPALSPKDEEDLRWALRTGFDVIALSFVRSGDDIRGVHRIMAEEGRRLPVIAKIEKPQAVQNIDDIVAAFDGIMVARGDLGVEMPLEQVPIVQKRAVKLARRNAKPVIVATQMLDSMVDNSRPTRAEASDVANAVLDGTDAVMLSGETSVGRYAIETVRTMAKIVAAAEEDMLAQGLPPLTERNKPRTQAGAVARAAAEMGDFLGAKFLVAFTQSGDTARRLSRYRSPIPLLAFTPEPATRSQLSLTWGAETFLGPHVDSTDAMVDQVDELLLRYGRCAKGDTVVITAGSPPGISGSTNLVRVHHIGEDDTSGA</sequence>
<dbReference type="Pfam" id="PF00224">
    <property type="entry name" value="PK"/>
    <property type="match status" value="1"/>
</dbReference>
<dbReference type="SUPFAM" id="SSF50800">
    <property type="entry name" value="PK beta-barrel domain-like"/>
    <property type="match status" value="1"/>
</dbReference>